<protein>
    <submittedName>
        <fullName evidence="2">Uncharacterized protein</fullName>
    </submittedName>
</protein>
<sequence>MANLKYSDKHNMVAFLKKPNESVGFTEVVDFLKVASIDSKEYTITEVSVKSKLQLADATGIHNLSDAEIYAGLATLGPGGWDQFGSTVATALICLSSNRVYNFSKCFDGMESISPNFNKKLFEHGKGLCGDIVTLLPDMLEDASTDQGKRISQTAVPHPHLLIQYPSLSLPQSIHLLQFTTSVHHPHPPPIPTSLTTSFSPHRVTSLEKELKDTKQTLGNVVLKLVKKVKSLEKASKRKSKKVIMSASEGEEPEDQGRIIQDINDDSLVSLVRESMKEKSTDFVTPTKASGEAQEEEEISPTILEAAKTLRRARSMAKKINTELDVEDEINTGRFEINTGRVEINSGIKDVNTGSSKVDTSRTSISTSSIIHSPKKGQREGKAQMVEEDIQATHKTKEQIRQEEAGLEEAIRLQAQMDEEVAKQIHLDKMLAKRVQEEQELSEQQLKRKAEVQKAAQFYTEEDWDTIRAKLEANTEGNDEVVKEEEVEVPVKKIGMRRKQKARKGINIDKTAQDEFNKEREAYVKDQVKDTSSELEIGVDVIQTATKPPTIVNWKIIYQSNFSRDELVELYKLVIKKYGANRPEEMYDRVLWGDLKTMFDPPLSDDAIWSLPLQQKIINWRLRGDRIVAFENRMAFVHELKNVTGVSIVAKTVVFLKEMMEKEDSRDYHLESLENKAKQRALEMESFVQKLMRDELRYKVDLSDWTDVLAYFCQEVADEDRRIAMKLNRLREEILIVCEKRRNFVDELMSIRGIVVVGKAAEFVKLIL</sequence>
<evidence type="ECO:0000313" key="2">
    <source>
        <dbReference type="EMBL" id="GJS60147.1"/>
    </source>
</evidence>
<reference evidence="2" key="1">
    <citation type="journal article" date="2022" name="Int. J. Mol. Sci.">
        <title>Draft Genome of Tanacetum Coccineum: Genomic Comparison of Closely Related Tanacetum-Family Plants.</title>
        <authorList>
            <person name="Yamashiro T."/>
            <person name="Shiraishi A."/>
            <person name="Nakayama K."/>
            <person name="Satake H."/>
        </authorList>
    </citation>
    <scope>NUCLEOTIDE SEQUENCE</scope>
</reference>
<dbReference type="Proteomes" id="UP001151760">
    <property type="component" value="Unassembled WGS sequence"/>
</dbReference>
<evidence type="ECO:0000313" key="3">
    <source>
        <dbReference type="Proteomes" id="UP001151760"/>
    </source>
</evidence>
<feature type="region of interest" description="Disordered" evidence="1">
    <location>
        <begin position="280"/>
        <end position="299"/>
    </location>
</feature>
<feature type="region of interest" description="Disordered" evidence="1">
    <location>
        <begin position="352"/>
        <end position="382"/>
    </location>
</feature>
<keyword evidence="3" id="KW-1185">Reference proteome</keyword>
<comment type="caution">
    <text evidence="2">The sequence shown here is derived from an EMBL/GenBank/DDBJ whole genome shotgun (WGS) entry which is preliminary data.</text>
</comment>
<gene>
    <name evidence="2" type="ORF">Tco_0654931</name>
</gene>
<evidence type="ECO:0000256" key="1">
    <source>
        <dbReference type="SAM" id="MobiDB-lite"/>
    </source>
</evidence>
<organism evidence="2 3">
    <name type="scientific">Tanacetum coccineum</name>
    <dbReference type="NCBI Taxonomy" id="301880"/>
    <lineage>
        <taxon>Eukaryota</taxon>
        <taxon>Viridiplantae</taxon>
        <taxon>Streptophyta</taxon>
        <taxon>Embryophyta</taxon>
        <taxon>Tracheophyta</taxon>
        <taxon>Spermatophyta</taxon>
        <taxon>Magnoliopsida</taxon>
        <taxon>eudicotyledons</taxon>
        <taxon>Gunneridae</taxon>
        <taxon>Pentapetalae</taxon>
        <taxon>asterids</taxon>
        <taxon>campanulids</taxon>
        <taxon>Asterales</taxon>
        <taxon>Asteraceae</taxon>
        <taxon>Asteroideae</taxon>
        <taxon>Anthemideae</taxon>
        <taxon>Anthemidinae</taxon>
        <taxon>Tanacetum</taxon>
    </lineage>
</organism>
<proteinExistence type="predicted"/>
<reference evidence="2" key="2">
    <citation type="submission" date="2022-01" db="EMBL/GenBank/DDBJ databases">
        <authorList>
            <person name="Yamashiro T."/>
            <person name="Shiraishi A."/>
            <person name="Satake H."/>
            <person name="Nakayama K."/>
        </authorList>
    </citation>
    <scope>NUCLEOTIDE SEQUENCE</scope>
</reference>
<feature type="compositionally biased region" description="Low complexity" evidence="1">
    <location>
        <begin position="361"/>
        <end position="372"/>
    </location>
</feature>
<accession>A0ABQ4X4W3</accession>
<name>A0ABQ4X4W3_9ASTR</name>
<feature type="region of interest" description="Disordered" evidence="1">
    <location>
        <begin position="237"/>
        <end position="257"/>
    </location>
</feature>
<dbReference type="EMBL" id="BQNB010009201">
    <property type="protein sequence ID" value="GJS60147.1"/>
    <property type="molecule type" value="Genomic_DNA"/>
</dbReference>